<dbReference type="InterPro" id="IPR011063">
    <property type="entry name" value="TilS/TtcA_N"/>
</dbReference>
<dbReference type="InterPro" id="IPR005232">
    <property type="entry name" value="LarE"/>
</dbReference>
<dbReference type="Proteomes" id="UP000317863">
    <property type="component" value="Unassembled WGS sequence"/>
</dbReference>
<dbReference type="GO" id="GO:0016783">
    <property type="term" value="F:sulfurtransferase activity"/>
    <property type="evidence" value="ECO:0007669"/>
    <property type="project" value="InterPro"/>
</dbReference>
<dbReference type="RefSeq" id="WP_142535245.1">
    <property type="nucleotide sequence ID" value="NZ_SGJB01000002.1"/>
</dbReference>
<dbReference type="PIRSF" id="PIRSF006661">
    <property type="entry name" value="PP-lp_UCP006661"/>
    <property type="match status" value="1"/>
</dbReference>
<comment type="caution">
    <text evidence="3">The sequence shown here is derived from an EMBL/GenBank/DDBJ whole genome shotgun (WGS) entry which is preliminary data.</text>
</comment>
<dbReference type="SUPFAM" id="SSF52402">
    <property type="entry name" value="Adenine nucleotide alpha hydrolases-like"/>
    <property type="match status" value="1"/>
</dbReference>
<evidence type="ECO:0000256" key="1">
    <source>
        <dbReference type="PIRSR" id="PIRSR006661-1"/>
    </source>
</evidence>
<dbReference type="InterPro" id="IPR014729">
    <property type="entry name" value="Rossmann-like_a/b/a_fold"/>
</dbReference>
<feature type="active site" description="Nucleophile and sulfur donor" evidence="1">
    <location>
        <position position="180"/>
    </location>
</feature>
<keyword evidence="4" id="KW-1185">Reference proteome</keyword>
<dbReference type="OrthoDB" id="9776919at2"/>
<reference evidence="3 4" key="1">
    <citation type="submission" date="2019-02" db="EMBL/GenBank/DDBJ databases">
        <title>Peptostreptococcaceae bacterium ZHW00191 nov., a new bacterium isolated from the human gut.</title>
        <authorList>
            <person name="Zhou H.-W."/>
            <person name="Chen X.-J."/>
        </authorList>
    </citation>
    <scope>NUCLEOTIDE SEQUENCE [LARGE SCALE GENOMIC DNA]</scope>
    <source>
        <strain evidence="3 4">ZHW00191</strain>
    </source>
</reference>
<dbReference type="PANTHER" id="PTHR43169:SF2">
    <property type="entry name" value="NAD_GMP SYNTHASE DOMAIN-CONTAINING PROTEIN"/>
    <property type="match status" value="1"/>
</dbReference>
<evidence type="ECO:0000313" key="3">
    <source>
        <dbReference type="EMBL" id="TQQ85541.1"/>
    </source>
</evidence>
<organism evidence="3 4">
    <name type="scientific">Peptacetobacter hominis</name>
    <dbReference type="NCBI Taxonomy" id="2743610"/>
    <lineage>
        <taxon>Bacteria</taxon>
        <taxon>Bacillati</taxon>
        <taxon>Bacillota</taxon>
        <taxon>Clostridia</taxon>
        <taxon>Peptostreptococcales</taxon>
        <taxon>Peptostreptococcaceae</taxon>
        <taxon>Peptacetobacter</taxon>
    </lineage>
</organism>
<dbReference type="NCBIfam" id="TIGR00268">
    <property type="entry name" value="ATP-dependent sacrificial sulfur transferase LarE"/>
    <property type="match status" value="1"/>
</dbReference>
<dbReference type="Pfam" id="PF01171">
    <property type="entry name" value="ATP_bind_3"/>
    <property type="match status" value="1"/>
</dbReference>
<proteinExistence type="predicted"/>
<evidence type="ECO:0000313" key="4">
    <source>
        <dbReference type="Proteomes" id="UP000317863"/>
    </source>
</evidence>
<protein>
    <submittedName>
        <fullName evidence="3">ATP-dependent sacrificial sulfur transferase LarE</fullName>
    </submittedName>
</protein>
<dbReference type="AlphaFoldDB" id="A0A544QXZ3"/>
<sequence>MNYNDKKRNLMEIIERISENDVVVAFSGGVDSSLLLKLFSEASKKSGNRVCAVTANTKIHPVKDIEIASRVADEMGAEHRIVTIDELQEAGIENNPVDRCYRCKKSIFNKIIQLANDEGIYTVAEGTNSDDLGMYRPGIRAIRELGIKSPLAEAGFTKEEVRKFAAEFGISVSERPSTPCMATRFPYGVKLDYESIRKVEDGEIWLRENGFYNVRIRVHGNIARIEVDKKDMNLVIDKKDEITEYLKKLGYDYITLDLEGFRSGSMDIHIKDK</sequence>
<dbReference type="Gene3D" id="3.40.50.620">
    <property type="entry name" value="HUPs"/>
    <property type="match status" value="1"/>
</dbReference>
<feature type="domain" description="tRNA(Ile)-lysidine/2-thiocytidine synthase N-terminal" evidence="2">
    <location>
        <begin position="22"/>
        <end position="95"/>
    </location>
</feature>
<gene>
    <name evidence="3" type="primary">larE</name>
    <name evidence="3" type="ORF">EXD82_02000</name>
</gene>
<dbReference type="EMBL" id="SGJB01000002">
    <property type="protein sequence ID" value="TQQ85541.1"/>
    <property type="molecule type" value="Genomic_DNA"/>
</dbReference>
<accession>A0A544QXZ3</accession>
<dbReference type="InterPro" id="IPR052188">
    <property type="entry name" value="Ni-pincer_cofactor_biosynth"/>
</dbReference>
<name>A0A544QXZ3_9FIRM</name>
<dbReference type="PANTHER" id="PTHR43169">
    <property type="entry name" value="EXSB FAMILY PROTEIN"/>
    <property type="match status" value="1"/>
</dbReference>
<dbReference type="CDD" id="cd01990">
    <property type="entry name" value="LarE-like"/>
    <property type="match status" value="1"/>
</dbReference>
<keyword evidence="3" id="KW-0808">Transferase</keyword>
<evidence type="ECO:0000259" key="2">
    <source>
        <dbReference type="Pfam" id="PF01171"/>
    </source>
</evidence>